<dbReference type="STRING" id="1385513.N780_13270"/>
<dbReference type="EMBL" id="AVBG01000001">
    <property type="protein sequence ID" value="KGP93257.1"/>
    <property type="molecule type" value="Genomic_DNA"/>
</dbReference>
<reference evidence="1 2" key="1">
    <citation type="submission" date="2013-08" db="EMBL/GenBank/DDBJ databases">
        <title>Genome of Pontibacillus chungwhensis.</title>
        <authorList>
            <person name="Wang Q."/>
            <person name="Wang G."/>
        </authorList>
    </citation>
    <scope>NUCLEOTIDE SEQUENCE [LARGE SCALE GENOMIC DNA]</scope>
    <source>
        <strain evidence="1 2">BH030062</strain>
    </source>
</reference>
<dbReference type="Proteomes" id="UP000030153">
    <property type="component" value="Unassembled WGS sequence"/>
</dbReference>
<dbReference type="InterPro" id="IPR020139">
    <property type="entry name" value="DUF2642"/>
</dbReference>
<sequence length="71" mass="8117">MDNSSYLQSFYDPYVYQTLQSVTGNQVTVQTTQGSVRGKLTNVLPDHIVVEMNNTPFFIRTQQIVWVFPSS</sequence>
<evidence type="ECO:0000313" key="2">
    <source>
        <dbReference type="Proteomes" id="UP000030153"/>
    </source>
</evidence>
<evidence type="ECO:0008006" key="3">
    <source>
        <dbReference type="Google" id="ProtNLM"/>
    </source>
</evidence>
<dbReference type="OrthoDB" id="2439488at2"/>
<keyword evidence="2" id="KW-1185">Reference proteome</keyword>
<dbReference type="Pfam" id="PF10842">
    <property type="entry name" value="DUF2642"/>
    <property type="match status" value="1"/>
</dbReference>
<dbReference type="RefSeq" id="WP_036779726.1">
    <property type="nucleotide sequence ID" value="NZ_AVBG01000001.1"/>
</dbReference>
<proteinExistence type="predicted"/>
<accession>A0A0A2UY98</accession>
<name>A0A0A2UY98_9BACI</name>
<organism evidence="1 2">
    <name type="scientific">Pontibacillus chungwhensis BH030062</name>
    <dbReference type="NCBI Taxonomy" id="1385513"/>
    <lineage>
        <taxon>Bacteria</taxon>
        <taxon>Bacillati</taxon>
        <taxon>Bacillota</taxon>
        <taxon>Bacilli</taxon>
        <taxon>Bacillales</taxon>
        <taxon>Bacillaceae</taxon>
        <taxon>Pontibacillus</taxon>
    </lineage>
</organism>
<evidence type="ECO:0000313" key="1">
    <source>
        <dbReference type="EMBL" id="KGP93257.1"/>
    </source>
</evidence>
<dbReference type="eggNOG" id="ENOG50335FH">
    <property type="taxonomic scope" value="Bacteria"/>
</dbReference>
<protein>
    <recommendedName>
        <fullName evidence="3">DUF2642 domain-containing protein</fullName>
    </recommendedName>
</protein>
<comment type="caution">
    <text evidence="1">The sequence shown here is derived from an EMBL/GenBank/DDBJ whole genome shotgun (WGS) entry which is preliminary data.</text>
</comment>
<dbReference type="AlphaFoldDB" id="A0A0A2UY98"/>
<gene>
    <name evidence="1" type="ORF">N780_13270</name>
</gene>